<protein>
    <submittedName>
        <fullName evidence="11">Secretion protein SecD</fullName>
    </submittedName>
</protein>
<dbReference type="GO" id="GO:0015031">
    <property type="term" value="P:protein transport"/>
    <property type="evidence" value="ECO:0007669"/>
    <property type="project" value="UniProtKB-KW"/>
</dbReference>
<evidence type="ECO:0000256" key="3">
    <source>
        <dbReference type="ARBA" id="ARBA00022475"/>
    </source>
</evidence>
<feature type="transmembrane region" description="Helical" evidence="9">
    <location>
        <begin position="62"/>
        <end position="90"/>
    </location>
</feature>
<evidence type="ECO:0000256" key="2">
    <source>
        <dbReference type="ARBA" id="ARBA00022448"/>
    </source>
</evidence>
<name>Q4PK34_9BACT</name>
<evidence type="ECO:0000256" key="5">
    <source>
        <dbReference type="ARBA" id="ARBA00022927"/>
    </source>
</evidence>
<reference evidence="11" key="1">
    <citation type="journal article" date="2005" name="PLoS Biol.">
        <title>New insights into metabolic properties of marine bacteria encoding proteorhodopsins.</title>
        <authorList>
            <person name="Sabehi G."/>
            <person name="Loy A."/>
            <person name="Jung K.H."/>
            <person name="Partha R."/>
            <person name="Spudich J.L."/>
            <person name="Isaacson T."/>
            <person name="Hirschberg J."/>
            <person name="Wagner M."/>
            <person name="Beja O."/>
        </authorList>
    </citation>
    <scope>NUCLEOTIDE SEQUENCE</scope>
</reference>
<evidence type="ECO:0000256" key="1">
    <source>
        <dbReference type="ARBA" id="ARBA00004651"/>
    </source>
</evidence>
<proteinExistence type="predicted"/>
<dbReference type="InterPro" id="IPR022813">
    <property type="entry name" value="SecD/SecF_arch_bac"/>
</dbReference>
<evidence type="ECO:0000256" key="6">
    <source>
        <dbReference type="ARBA" id="ARBA00022989"/>
    </source>
</evidence>
<keyword evidence="8 9" id="KW-0472">Membrane</keyword>
<evidence type="ECO:0000256" key="8">
    <source>
        <dbReference type="ARBA" id="ARBA00023136"/>
    </source>
</evidence>
<keyword evidence="7" id="KW-0811">Translocation</keyword>
<dbReference type="PANTHER" id="PTHR30081">
    <property type="entry name" value="PROTEIN-EXPORT MEMBRANE PROTEIN SEC"/>
    <property type="match status" value="1"/>
</dbReference>
<sequence length="100" mass="10961">MAVDANVLIFSRIREELKNNSRATDAIIAGYDRAFVTILDANITTLIVAVILYAIGTGPIKGFAITLSIGIVTSMFTSILGTRAMVSLIYQKNNVRRLWI</sequence>
<dbReference type="InterPro" id="IPR048634">
    <property type="entry name" value="SecD_SecF_C"/>
</dbReference>
<evidence type="ECO:0000256" key="7">
    <source>
        <dbReference type="ARBA" id="ARBA00023010"/>
    </source>
</evidence>
<evidence type="ECO:0000259" key="10">
    <source>
        <dbReference type="Pfam" id="PF02355"/>
    </source>
</evidence>
<dbReference type="EMBL" id="DQ077554">
    <property type="protein sequence ID" value="AAY82693.1"/>
    <property type="molecule type" value="Genomic_DNA"/>
</dbReference>
<dbReference type="PANTHER" id="PTHR30081:SF1">
    <property type="entry name" value="PROTEIN TRANSLOCASE SUBUNIT SECD"/>
    <property type="match status" value="1"/>
</dbReference>
<evidence type="ECO:0000256" key="9">
    <source>
        <dbReference type="SAM" id="Phobius"/>
    </source>
</evidence>
<keyword evidence="3" id="KW-1003">Cell membrane</keyword>
<feature type="transmembrane region" description="Helical" evidence="9">
    <location>
        <begin position="34"/>
        <end position="56"/>
    </location>
</feature>
<accession>Q4PK34</accession>
<dbReference type="SUPFAM" id="SSF82866">
    <property type="entry name" value="Multidrug efflux transporter AcrB transmembrane domain"/>
    <property type="match status" value="1"/>
</dbReference>
<dbReference type="Gene3D" id="1.20.1640.10">
    <property type="entry name" value="Multidrug efflux transporter AcrB transmembrane domain"/>
    <property type="match status" value="1"/>
</dbReference>
<dbReference type="Pfam" id="PF02355">
    <property type="entry name" value="SecD_SecF_C"/>
    <property type="match status" value="1"/>
</dbReference>
<comment type="subcellular location">
    <subcellularLocation>
        <location evidence="1">Cell membrane</location>
        <topology evidence="1">Multi-pass membrane protein</topology>
    </subcellularLocation>
</comment>
<keyword evidence="4 9" id="KW-0812">Transmembrane</keyword>
<organism evidence="11">
    <name type="scientific">uncultured bacterium MedeBAC49C08</name>
    <dbReference type="NCBI Taxonomy" id="332274"/>
    <lineage>
        <taxon>Bacteria</taxon>
        <taxon>environmental samples</taxon>
    </lineage>
</organism>
<dbReference type="AlphaFoldDB" id="Q4PK34"/>
<keyword evidence="2" id="KW-0813">Transport</keyword>
<feature type="domain" description="Protein export membrane protein SecD/SecF C-terminal" evidence="10">
    <location>
        <begin position="3"/>
        <end position="89"/>
    </location>
</feature>
<keyword evidence="5" id="KW-0653">Protein transport</keyword>
<keyword evidence="6 9" id="KW-1133">Transmembrane helix</keyword>
<dbReference type="GO" id="GO:0005886">
    <property type="term" value="C:plasma membrane"/>
    <property type="evidence" value="ECO:0007669"/>
    <property type="project" value="UniProtKB-SubCell"/>
</dbReference>
<evidence type="ECO:0000256" key="4">
    <source>
        <dbReference type="ARBA" id="ARBA00022692"/>
    </source>
</evidence>
<evidence type="ECO:0000313" key="11">
    <source>
        <dbReference type="EMBL" id="AAY82693.1"/>
    </source>
</evidence>